<comment type="caution">
    <text evidence="1">The sequence shown here is derived from an EMBL/GenBank/DDBJ whole genome shotgun (WGS) entry which is preliminary data.</text>
</comment>
<sequence length="312" mass="33232">MQLRWPYPLAPGTGAWGAPNSNHNFCEEVGTRRDLRCPWASQGAAAQGRRAGVDACFAVLGPHWRRAALDVVPCHPQVPQPDGRRPVHVPCCRSVTAPAALLRGDAGAAQELHARHAGRADPGLNLPRRGQRNLRARDSLRSHGHHGSAQDAAADPRARQERSAQEAHGAAGLVKHHVGLPWGFLFELHGWWHIFTGIGAYIGMALTEYLVTIEEGKTDRVEEGYTTSTATAPQPGSVRPPPPNQSSTNTPSNPSAPPHRKPNHDRRPTLPRSARSHTPGSLLLAHTGPGAPRAGRADGAAHGLGAAVESAC</sequence>
<gene>
    <name evidence="1" type="ORF">OPT61_g9576</name>
</gene>
<keyword evidence="2" id="KW-1185">Reference proteome</keyword>
<protein>
    <submittedName>
        <fullName evidence="1">Uncharacterized protein</fullName>
    </submittedName>
</protein>
<reference evidence="1" key="1">
    <citation type="submission" date="2022-11" db="EMBL/GenBank/DDBJ databases">
        <title>Genome Sequence of Boeremia exigua.</title>
        <authorList>
            <person name="Buettner E."/>
        </authorList>
    </citation>
    <scope>NUCLEOTIDE SEQUENCE</scope>
    <source>
        <strain evidence="1">CU02</strain>
    </source>
</reference>
<name>A0ACC2HU11_9PLEO</name>
<accession>A0ACC2HU11</accession>
<dbReference type="Proteomes" id="UP001153331">
    <property type="component" value="Unassembled WGS sequence"/>
</dbReference>
<dbReference type="EMBL" id="JAPHNI010001187">
    <property type="protein sequence ID" value="KAJ8106380.1"/>
    <property type="molecule type" value="Genomic_DNA"/>
</dbReference>
<evidence type="ECO:0000313" key="1">
    <source>
        <dbReference type="EMBL" id="KAJ8106380.1"/>
    </source>
</evidence>
<evidence type="ECO:0000313" key="2">
    <source>
        <dbReference type="Proteomes" id="UP001153331"/>
    </source>
</evidence>
<organism evidence="1 2">
    <name type="scientific">Boeremia exigua</name>
    <dbReference type="NCBI Taxonomy" id="749465"/>
    <lineage>
        <taxon>Eukaryota</taxon>
        <taxon>Fungi</taxon>
        <taxon>Dikarya</taxon>
        <taxon>Ascomycota</taxon>
        <taxon>Pezizomycotina</taxon>
        <taxon>Dothideomycetes</taxon>
        <taxon>Pleosporomycetidae</taxon>
        <taxon>Pleosporales</taxon>
        <taxon>Pleosporineae</taxon>
        <taxon>Didymellaceae</taxon>
        <taxon>Boeremia</taxon>
    </lineage>
</organism>
<proteinExistence type="predicted"/>